<dbReference type="EMBL" id="CAKMUD010000149">
    <property type="protein sequence ID" value="CAH1603978.1"/>
    <property type="molecule type" value="Genomic_DNA"/>
</dbReference>
<name>A0AAU9R1T4_9VIBR</name>
<evidence type="ECO:0000256" key="1">
    <source>
        <dbReference type="SAM" id="Coils"/>
    </source>
</evidence>
<accession>A0AAU9R1T4</accession>
<comment type="caution">
    <text evidence="3">The sequence shown here is derived from an EMBL/GenBank/DDBJ whole genome shotgun (WGS) entry which is preliminary data.</text>
</comment>
<evidence type="ECO:0000313" key="4">
    <source>
        <dbReference type="Proteomes" id="UP001295462"/>
    </source>
</evidence>
<dbReference type="RefSeq" id="WP_409588142.1">
    <property type="nucleotide sequence ID" value="NZ_CAKMTZ010000002.1"/>
</dbReference>
<dbReference type="AlphaFoldDB" id="A0AAU9R1T4"/>
<proteinExistence type="predicted"/>
<organism evidence="3 4">
    <name type="scientific">Vibrio jasicida</name>
    <dbReference type="NCBI Taxonomy" id="766224"/>
    <lineage>
        <taxon>Bacteria</taxon>
        <taxon>Pseudomonadati</taxon>
        <taxon>Pseudomonadota</taxon>
        <taxon>Gammaproteobacteria</taxon>
        <taxon>Vibrionales</taxon>
        <taxon>Vibrionaceae</taxon>
        <taxon>Vibrio</taxon>
    </lineage>
</organism>
<feature type="region of interest" description="Disordered" evidence="2">
    <location>
        <begin position="501"/>
        <end position="526"/>
    </location>
</feature>
<gene>
    <name evidence="3" type="ORF">THF1A12_90082</name>
</gene>
<evidence type="ECO:0000256" key="2">
    <source>
        <dbReference type="SAM" id="MobiDB-lite"/>
    </source>
</evidence>
<reference evidence="3" key="1">
    <citation type="submission" date="2022-01" db="EMBL/GenBank/DDBJ databases">
        <authorList>
            <person name="Lagorce A."/>
        </authorList>
    </citation>
    <scope>NUCLEOTIDE SEQUENCE</scope>
    <source>
        <strain evidence="3">Th15_F1_A12</strain>
    </source>
</reference>
<sequence length="526" mass="60749">MSNRGNGYSGYSKSNNAISAEEDGKFTVSEISRRTKLTTDTIKHFFEPCEWHHTSKNYNKTDYYDLEEIVSSINEEVLEFDKTQKEKNKTKRSLKGCKVDWVDWQGTGRNKRPIQRSEENCTILISGKKHTITTSTGESFVKMEGANGFSFLTAAQLRERKQQQKEAKRLLRQEKAQLNKDLKSLLSDKSKSLAVMSYSPFVRNEKNEINLSTLNFEQPTAMTKKAFKEQLEKSGLSYAQRTVRECAQNGYSRLGKGSFVIHSDNPQAVLTKLEELYIDEILDFGETFCEVNNQRILERIKDRTDHNALLYKGNQRFSEVEDSYQSTLVDCEEMKVAFNPENQCYEPMPHHYQNVVATVDFYDTHSSKTHTLEIHTKPNESNEYEVSFKVSSDDEDLRILKDVVSDQTLQKVKVEHFESRLEDELAALKLEAVDKGHYTVRFNHSVNTTDYFDVEILHDGDAYISNFDSKKFDNLDELSRGRTENYSHIYTLAQAQVLKQSREQSVSSEPETKAQLKQQSKSKLRM</sequence>
<dbReference type="Proteomes" id="UP001295462">
    <property type="component" value="Unassembled WGS sequence"/>
</dbReference>
<evidence type="ECO:0008006" key="5">
    <source>
        <dbReference type="Google" id="ProtNLM"/>
    </source>
</evidence>
<keyword evidence="1" id="KW-0175">Coiled coil</keyword>
<evidence type="ECO:0000313" key="3">
    <source>
        <dbReference type="EMBL" id="CAH1603978.1"/>
    </source>
</evidence>
<feature type="coiled-coil region" evidence="1">
    <location>
        <begin position="153"/>
        <end position="188"/>
    </location>
</feature>
<protein>
    <recommendedName>
        <fullName evidence="5">Large polyvalent protein-associated domain-containing protein</fullName>
    </recommendedName>
</protein>